<dbReference type="InterPro" id="IPR020845">
    <property type="entry name" value="AMP-binding_CS"/>
</dbReference>
<evidence type="ECO:0000313" key="3">
    <source>
        <dbReference type="EMBL" id="PPK85259.1"/>
    </source>
</evidence>
<dbReference type="Gene3D" id="3.40.50.12780">
    <property type="entry name" value="N-terminal domain of ligase-like"/>
    <property type="match status" value="1"/>
</dbReference>
<keyword evidence="4" id="KW-1185">Reference proteome</keyword>
<dbReference type="InterPro" id="IPR042099">
    <property type="entry name" value="ANL_N_sf"/>
</dbReference>
<dbReference type="InterPro" id="IPR045851">
    <property type="entry name" value="AMP-bd_C_sf"/>
</dbReference>
<comment type="caution">
    <text evidence="3">The sequence shown here is derived from an EMBL/GenBank/DDBJ whole genome shotgun (WGS) entry which is preliminary data.</text>
</comment>
<dbReference type="InterPro" id="IPR020459">
    <property type="entry name" value="AMP-binding"/>
</dbReference>
<dbReference type="GO" id="GO:0044550">
    <property type="term" value="P:secondary metabolite biosynthetic process"/>
    <property type="evidence" value="ECO:0007669"/>
    <property type="project" value="TreeGrafter"/>
</dbReference>
<accession>A0A2S6I2F9</accession>
<reference evidence="3 4" key="1">
    <citation type="submission" date="2018-02" db="EMBL/GenBank/DDBJ databases">
        <title>Genomic Encyclopedia of Archaeal and Bacterial Type Strains, Phase II (KMG-II): from individual species to whole genera.</title>
        <authorList>
            <person name="Goeker M."/>
        </authorList>
    </citation>
    <scope>NUCLEOTIDE SEQUENCE [LARGE SCALE GENOMIC DNA]</scope>
    <source>
        <strain evidence="3 4">DSM 29526</strain>
    </source>
</reference>
<dbReference type="PANTHER" id="PTHR45527:SF1">
    <property type="entry name" value="FATTY ACID SYNTHASE"/>
    <property type="match status" value="1"/>
</dbReference>
<evidence type="ECO:0000313" key="4">
    <source>
        <dbReference type="Proteomes" id="UP000237662"/>
    </source>
</evidence>
<gene>
    <name evidence="3" type="ORF">CLV84_2151</name>
</gene>
<dbReference type="CDD" id="cd05930">
    <property type="entry name" value="A_NRPS"/>
    <property type="match status" value="1"/>
</dbReference>
<dbReference type="Proteomes" id="UP000237662">
    <property type="component" value="Unassembled WGS sequence"/>
</dbReference>
<feature type="domain" description="AMP-dependent synthetase/ligase" evidence="1">
    <location>
        <begin position="10"/>
        <end position="372"/>
    </location>
</feature>
<dbReference type="GO" id="GO:0043041">
    <property type="term" value="P:amino acid activation for nonribosomal peptide biosynthetic process"/>
    <property type="evidence" value="ECO:0007669"/>
    <property type="project" value="TreeGrafter"/>
</dbReference>
<dbReference type="Pfam" id="PF00501">
    <property type="entry name" value="AMP-binding"/>
    <property type="match status" value="1"/>
</dbReference>
<dbReference type="GO" id="GO:0005737">
    <property type="term" value="C:cytoplasm"/>
    <property type="evidence" value="ECO:0007669"/>
    <property type="project" value="TreeGrafter"/>
</dbReference>
<dbReference type="Gene3D" id="3.30.300.30">
    <property type="match status" value="1"/>
</dbReference>
<dbReference type="AlphaFoldDB" id="A0A2S6I2F9"/>
<dbReference type="InterPro" id="IPR000873">
    <property type="entry name" value="AMP-dep_synth/lig_dom"/>
</dbReference>
<dbReference type="NCBIfam" id="TIGR01733">
    <property type="entry name" value="AA-adenyl-dom"/>
    <property type="match status" value="1"/>
</dbReference>
<dbReference type="PROSITE" id="PS00455">
    <property type="entry name" value="AMP_BINDING"/>
    <property type="match status" value="1"/>
</dbReference>
<evidence type="ECO:0000259" key="2">
    <source>
        <dbReference type="Pfam" id="PF13193"/>
    </source>
</evidence>
<organism evidence="3 4">
    <name type="scientific">Neolewinella xylanilytica</name>
    <dbReference type="NCBI Taxonomy" id="1514080"/>
    <lineage>
        <taxon>Bacteria</taxon>
        <taxon>Pseudomonadati</taxon>
        <taxon>Bacteroidota</taxon>
        <taxon>Saprospiria</taxon>
        <taxon>Saprospirales</taxon>
        <taxon>Lewinellaceae</taxon>
        <taxon>Neolewinella</taxon>
    </lineage>
</organism>
<feature type="domain" description="AMP-binding enzyme C-terminal" evidence="2">
    <location>
        <begin position="431"/>
        <end position="506"/>
    </location>
</feature>
<name>A0A2S6I2F9_9BACT</name>
<dbReference type="Pfam" id="PF13193">
    <property type="entry name" value="AMP-binding_C"/>
    <property type="match status" value="1"/>
</dbReference>
<dbReference type="SUPFAM" id="SSF56801">
    <property type="entry name" value="Acetyl-CoA synthetase-like"/>
    <property type="match status" value="1"/>
</dbReference>
<dbReference type="PRINTS" id="PR00154">
    <property type="entry name" value="AMPBINDING"/>
</dbReference>
<proteinExistence type="predicted"/>
<protein>
    <submittedName>
        <fullName evidence="3">Amino acid adenylation domain-containing protein</fullName>
    </submittedName>
</protein>
<dbReference type="GO" id="GO:0031177">
    <property type="term" value="F:phosphopantetheine binding"/>
    <property type="evidence" value="ECO:0007669"/>
    <property type="project" value="TreeGrafter"/>
</dbReference>
<dbReference type="InterPro" id="IPR010071">
    <property type="entry name" value="AA_adenyl_dom"/>
</dbReference>
<dbReference type="InterPro" id="IPR025110">
    <property type="entry name" value="AMP-bd_C"/>
</dbReference>
<sequence length="521" mass="57533">MHYLLFHPIDRHAAASPDRTAFRCGKQAITYAELAERTNRLAHLLLAQGVQRGDRIGIYLPRSLDGAAAVHGILKAGAAYVPLDPEAPVARTRRLIDDCGIKVVFVAPALRRNFTALFAAPSPVNRVVGGDVEGVISLEWDALADYPATAPDLRILGDDLAYVMYTSGSTGEPKGIMHTHTSGLAYARLSRDLYNVQPDDVIGNHCALHYDISTFGYFTGPLAGATTVIVTDAHTKFPTSLLQLVEQERITIWYSVPLALLQMLRSPTLGERDLSALRWVLFGGEVFAPRHLRALMEHAPNARASNVYGPAEVNQCTYFHLAEAPDTDDPLPLGHVWNDTETLILDPDDGEVAEGEIGELLVRSATRMKGYWNRADLTARGFYYRERIPGNRETFYRTGDLVYRDADGLLQFMGRKDRQVKIRGHRVELEEVEAVLAAQPGVGEAAVYLREIGDNEKVIEALVVAESDWVGNPRTWIIAMGDQLPPHAVPVRIDLLPNLPRNDAGKIDRLAIREAITKSMP</sequence>
<dbReference type="PANTHER" id="PTHR45527">
    <property type="entry name" value="NONRIBOSOMAL PEPTIDE SYNTHETASE"/>
    <property type="match status" value="1"/>
</dbReference>
<evidence type="ECO:0000259" key="1">
    <source>
        <dbReference type="Pfam" id="PF00501"/>
    </source>
</evidence>
<dbReference type="EMBL" id="PTJC01000006">
    <property type="protein sequence ID" value="PPK85259.1"/>
    <property type="molecule type" value="Genomic_DNA"/>
</dbReference>